<dbReference type="Proteomes" id="UP000603352">
    <property type="component" value="Unassembled WGS sequence"/>
</dbReference>
<evidence type="ECO:0000313" key="5">
    <source>
        <dbReference type="Proteomes" id="UP000603352"/>
    </source>
</evidence>
<evidence type="ECO:0000259" key="3">
    <source>
        <dbReference type="Pfam" id="PF00472"/>
    </source>
</evidence>
<dbReference type="NCBIfam" id="NF006718">
    <property type="entry name" value="PRK09256.1"/>
    <property type="match status" value="1"/>
</dbReference>
<organism evidence="4 5">
    <name type="scientific">Tistrella bauzanensis</name>
    <dbReference type="NCBI Taxonomy" id="657419"/>
    <lineage>
        <taxon>Bacteria</taxon>
        <taxon>Pseudomonadati</taxon>
        <taxon>Pseudomonadota</taxon>
        <taxon>Alphaproteobacteria</taxon>
        <taxon>Geminicoccales</taxon>
        <taxon>Geminicoccaceae</taxon>
        <taxon>Tistrella</taxon>
    </lineage>
</organism>
<feature type="domain" description="Prokaryotic-type class I peptide chain release factors" evidence="3">
    <location>
        <begin position="27"/>
        <end position="153"/>
    </location>
</feature>
<dbReference type="Gene3D" id="3.30.160.20">
    <property type="match status" value="1"/>
</dbReference>
<dbReference type="GO" id="GO:0016787">
    <property type="term" value="F:hydrolase activity"/>
    <property type="evidence" value="ECO:0007669"/>
    <property type="project" value="UniProtKB-KW"/>
</dbReference>
<sequence>MHRRRRLTILTAMSLKDDDIDRVARGVRLDERAIEETYLLASGPGGQNVNKVSTAVRLRFRVADAEGVGDDETRRRLLELAGSRATDDGCILILADRFRSRERNREDARDRLRRMIAQARHRDPKRRPTRPSLGAKRRRLDEKTRRASVKRGRGRPGAMD</sequence>
<comment type="caution">
    <text evidence="4">The sequence shown here is derived from an EMBL/GenBank/DDBJ whole genome shotgun (WGS) entry which is preliminary data.</text>
</comment>
<dbReference type="PANTHER" id="PTHR47814">
    <property type="entry name" value="PEPTIDYL-TRNA HYDROLASE ARFB"/>
    <property type="match status" value="1"/>
</dbReference>
<accession>A0ABQ1J4M7</accession>
<dbReference type="InterPro" id="IPR045853">
    <property type="entry name" value="Pep_chain_release_fac_I_sf"/>
</dbReference>
<name>A0ABQ1J4M7_9PROT</name>
<dbReference type="SUPFAM" id="SSF75620">
    <property type="entry name" value="Release factor"/>
    <property type="match status" value="1"/>
</dbReference>
<gene>
    <name evidence="4" type="ORF">GCM10011505_44360</name>
</gene>
<feature type="region of interest" description="Disordered" evidence="2">
    <location>
        <begin position="116"/>
        <end position="160"/>
    </location>
</feature>
<dbReference type="InterPro" id="IPR000352">
    <property type="entry name" value="Pep_chain_release_fac_I"/>
</dbReference>
<proteinExistence type="inferred from homology"/>
<keyword evidence="4" id="KW-0378">Hydrolase</keyword>
<protein>
    <submittedName>
        <fullName evidence="4">Aminoacyl-tRNA hydrolase</fullName>
    </submittedName>
</protein>
<keyword evidence="5" id="KW-1185">Reference proteome</keyword>
<evidence type="ECO:0000256" key="1">
    <source>
        <dbReference type="ARBA" id="ARBA00010835"/>
    </source>
</evidence>
<dbReference type="Pfam" id="PF00472">
    <property type="entry name" value="RF-1"/>
    <property type="match status" value="1"/>
</dbReference>
<evidence type="ECO:0000256" key="2">
    <source>
        <dbReference type="SAM" id="MobiDB-lite"/>
    </source>
</evidence>
<comment type="similarity">
    <text evidence="1">Belongs to the prokaryotic/mitochondrial release factor family.</text>
</comment>
<dbReference type="EMBL" id="BMDZ01000080">
    <property type="protein sequence ID" value="GGB58665.1"/>
    <property type="molecule type" value="Genomic_DNA"/>
</dbReference>
<reference evidence="5" key="1">
    <citation type="journal article" date="2019" name="Int. J. Syst. Evol. Microbiol.">
        <title>The Global Catalogue of Microorganisms (GCM) 10K type strain sequencing project: providing services to taxonomists for standard genome sequencing and annotation.</title>
        <authorList>
            <consortium name="The Broad Institute Genomics Platform"/>
            <consortium name="The Broad Institute Genome Sequencing Center for Infectious Disease"/>
            <person name="Wu L."/>
            <person name="Ma J."/>
        </authorList>
    </citation>
    <scope>NUCLEOTIDE SEQUENCE [LARGE SCALE GENOMIC DNA]</scope>
    <source>
        <strain evidence="5">CGMCC 1.10188</strain>
    </source>
</reference>
<dbReference type="PANTHER" id="PTHR47814:SF1">
    <property type="entry name" value="PEPTIDYL-TRNA HYDROLASE ARFB"/>
    <property type="match status" value="1"/>
</dbReference>
<evidence type="ECO:0000313" key="4">
    <source>
        <dbReference type="EMBL" id="GGB58665.1"/>
    </source>
</evidence>